<evidence type="ECO:0000256" key="8">
    <source>
        <dbReference type="ARBA" id="ARBA00023034"/>
    </source>
</evidence>
<evidence type="ECO:0000256" key="2">
    <source>
        <dbReference type="ARBA" id="ARBA00008661"/>
    </source>
</evidence>
<feature type="non-terminal residue" evidence="11">
    <location>
        <position position="97"/>
    </location>
</feature>
<dbReference type="InterPro" id="IPR002659">
    <property type="entry name" value="Glyco_trans_31"/>
</dbReference>
<sequence length="97" mass="10883">AALVSEAHQHGDLLQGAFSDTYANLTLKTLLILRWASGRCPGASFLLKADDDVFVNVPALTSYLASVRPPSFFYLGRIHWWVRPNRDPRSRHHVPVT</sequence>
<keyword evidence="9" id="KW-0472">Membrane</keyword>
<evidence type="ECO:0000256" key="7">
    <source>
        <dbReference type="ARBA" id="ARBA00022989"/>
    </source>
</evidence>
<comment type="similarity">
    <text evidence="2 10">Belongs to the glycosyltransferase 31 family.</text>
</comment>
<evidence type="ECO:0000256" key="1">
    <source>
        <dbReference type="ARBA" id="ARBA00004323"/>
    </source>
</evidence>
<dbReference type="OrthoDB" id="2139606at2759"/>
<dbReference type="GO" id="GO:0016758">
    <property type="term" value="F:hexosyltransferase activity"/>
    <property type="evidence" value="ECO:0007669"/>
    <property type="project" value="InterPro"/>
</dbReference>
<evidence type="ECO:0000256" key="5">
    <source>
        <dbReference type="ARBA" id="ARBA00022692"/>
    </source>
</evidence>
<keyword evidence="7" id="KW-1133">Transmembrane helix</keyword>
<protein>
    <recommendedName>
        <fullName evidence="10">Hexosyltransferase</fullName>
        <ecNumber evidence="10">2.4.1.-</ecNumber>
    </recommendedName>
</protein>
<reference evidence="11 12" key="1">
    <citation type="submission" date="2019-09" db="EMBL/GenBank/DDBJ databases">
        <title>Bird 10,000 Genomes (B10K) Project - Family phase.</title>
        <authorList>
            <person name="Zhang G."/>
        </authorList>
    </citation>
    <scope>NUCLEOTIDE SEQUENCE [LARGE SCALE GENOMIC DNA]</scope>
    <source>
        <strain evidence="11">B10K-DU-001-55</strain>
        <tissue evidence="11">Muscle</tissue>
    </source>
</reference>
<dbReference type="PANTHER" id="PTHR11214">
    <property type="entry name" value="BETA-1,3-N-ACETYLGLUCOSAMINYLTRANSFERASE"/>
    <property type="match status" value="1"/>
</dbReference>
<keyword evidence="12" id="KW-1185">Reference proteome</keyword>
<dbReference type="GO" id="GO:0006493">
    <property type="term" value="P:protein O-linked glycosylation"/>
    <property type="evidence" value="ECO:0007669"/>
    <property type="project" value="TreeGrafter"/>
</dbReference>
<evidence type="ECO:0000313" key="11">
    <source>
        <dbReference type="EMBL" id="NXP56800.1"/>
    </source>
</evidence>
<keyword evidence="6" id="KW-0735">Signal-anchor</keyword>
<evidence type="ECO:0000256" key="6">
    <source>
        <dbReference type="ARBA" id="ARBA00022968"/>
    </source>
</evidence>
<keyword evidence="5" id="KW-0812">Transmembrane</keyword>
<gene>
    <name evidence="11" type="primary">B3galt4</name>
    <name evidence="11" type="ORF">HELFUL_R14918</name>
</gene>
<organism evidence="11 12">
    <name type="scientific">Heliornis fulica</name>
    <name type="common">sungrebe</name>
    <dbReference type="NCBI Taxonomy" id="54369"/>
    <lineage>
        <taxon>Eukaryota</taxon>
        <taxon>Metazoa</taxon>
        <taxon>Chordata</taxon>
        <taxon>Craniata</taxon>
        <taxon>Vertebrata</taxon>
        <taxon>Euteleostomi</taxon>
        <taxon>Archelosauria</taxon>
        <taxon>Archosauria</taxon>
        <taxon>Dinosauria</taxon>
        <taxon>Saurischia</taxon>
        <taxon>Theropoda</taxon>
        <taxon>Coelurosauria</taxon>
        <taxon>Aves</taxon>
        <taxon>Neognathae</taxon>
        <taxon>Neoaves</taxon>
        <taxon>Gruiformes</taxon>
        <taxon>Heliornithidae</taxon>
        <taxon>Heliornis</taxon>
    </lineage>
</organism>
<comment type="caution">
    <text evidence="11">The sequence shown here is derived from an EMBL/GenBank/DDBJ whole genome shotgun (WGS) entry which is preliminary data.</text>
</comment>
<comment type="subcellular location">
    <subcellularLocation>
        <location evidence="1 10">Golgi apparatus membrane</location>
        <topology evidence="1 10">Single-pass type II membrane protein</topology>
    </subcellularLocation>
</comment>
<dbReference type="AlphaFoldDB" id="A0A7L2BH83"/>
<evidence type="ECO:0000256" key="9">
    <source>
        <dbReference type="ARBA" id="ARBA00023136"/>
    </source>
</evidence>
<dbReference type="Pfam" id="PF01762">
    <property type="entry name" value="Galactosyl_T"/>
    <property type="match status" value="1"/>
</dbReference>
<evidence type="ECO:0000256" key="10">
    <source>
        <dbReference type="RuleBase" id="RU363063"/>
    </source>
</evidence>
<dbReference type="EC" id="2.4.1.-" evidence="10"/>
<evidence type="ECO:0000313" key="12">
    <source>
        <dbReference type="Proteomes" id="UP000590868"/>
    </source>
</evidence>
<dbReference type="PANTHER" id="PTHR11214:SF378">
    <property type="entry name" value="BETA-1,3-GALACTOSYLTRANSFERASE 4"/>
    <property type="match status" value="1"/>
</dbReference>
<accession>A0A7L2BH83</accession>
<keyword evidence="4 11" id="KW-0808">Transferase</keyword>
<dbReference type="Proteomes" id="UP000590868">
    <property type="component" value="Unassembled WGS sequence"/>
</dbReference>
<evidence type="ECO:0000256" key="3">
    <source>
        <dbReference type="ARBA" id="ARBA00022676"/>
    </source>
</evidence>
<keyword evidence="8 10" id="KW-0333">Golgi apparatus</keyword>
<dbReference type="EMBL" id="VXBZ01013629">
    <property type="protein sequence ID" value="NXP56800.1"/>
    <property type="molecule type" value="Genomic_DNA"/>
</dbReference>
<dbReference type="GO" id="GO:0000139">
    <property type="term" value="C:Golgi membrane"/>
    <property type="evidence" value="ECO:0007669"/>
    <property type="project" value="UniProtKB-SubCell"/>
</dbReference>
<keyword evidence="3 10" id="KW-0328">Glycosyltransferase</keyword>
<evidence type="ECO:0000256" key="4">
    <source>
        <dbReference type="ARBA" id="ARBA00022679"/>
    </source>
</evidence>
<dbReference type="Gene3D" id="3.90.550.50">
    <property type="match status" value="1"/>
</dbReference>
<feature type="non-terminal residue" evidence="11">
    <location>
        <position position="1"/>
    </location>
</feature>
<name>A0A7L2BH83_9GRUI</name>
<proteinExistence type="inferred from homology"/>